<organism evidence="1 2">
    <name type="scientific">Saccharococcus caldoxylosilyticus</name>
    <dbReference type="NCBI Taxonomy" id="81408"/>
    <lineage>
        <taxon>Bacteria</taxon>
        <taxon>Bacillati</taxon>
        <taxon>Bacillota</taxon>
        <taxon>Bacilli</taxon>
        <taxon>Bacillales</taxon>
        <taxon>Anoxybacillaceae</taxon>
        <taxon>Saccharococcus</taxon>
    </lineage>
</organism>
<name>A0A150LQK1_9BACL</name>
<dbReference type="AlphaFoldDB" id="A0A150LQK1"/>
<protein>
    <submittedName>
        <fullName evidence="1">Uncharacterized protein</fullName>
    </submittedName>
</protein>
<comment type="caution">
    <text evidence="1">The sequence shown here is derived from an EMBL/GenBank/DDBJ whole genome shotgun (WGS) entry which is preliminary data.</text>
</comment>
<dbReference type="Proteomes" id="UP000075455">
    <property type="component" value="Unassembled WGS sequence"/>
</dbReference>
<evidence type="ECO:0000313" key="1">
    <source>
        <dbReference type="EMBL" id="KYD14491.1"/>
    </source>
</evidence>
<dbReference type="EMBL" id="LQYS01000041">
    <property type="protein sequence ID" value="KYD14491.1"/>
    <property type="molecule type" value="Genomic_DNA"/>
</dbReference>
<sequence length="75" mass="9148">MLKQTDDVIIAIPVLEKLLGFTSERAWHRFVIGNLFTEESFPERSRYNRRYRSLRWTIKWIRHQLANVDNITLMR</sequence>
<proteinExistence type="predicted"/>
<evidence type="ECO:0000313" key="2">
    <source>
        <dbReference type="Proteomes" id="UP000075455"/>
    </source>
</evidence>
<reference evidence="1 2" key="1">
    <citation type="submission" date="2016-01" db="EMBL/GenBank/DDBJ databases">
        <title>Draft Genome Sequences of Seven Thermophilic Sporeformers Isolated from Foods.</title>
        <authorList>
            <person name="Berendsen E.M."/>
            <person name="Wells-Bennik M.H."/>
            <person name="Krawcyk A.O."/>
            <person name="De Jong A."/>
            <person name="Holsappel S."/>
            <person name="Eijlander R.T."/>
            <person name="Kuipers O.P."/>
        </authorList>
    </citation>
    <scope>NUCLEOTIDE SEQUENCE [LARGE SCALE GENOMIC DNA]</scope>
    <source>
        <strain evidence="1 2">B4119</strain>
    </source>
</reference>
<gene>
    <name evidence="1" type="ORF">B4119_1541</name>
</gene>
<accession>A0A150LQK1</accession>